<dbReference type="GO" id="GO:0045259">
    <property type="term" value="C:proton-transporting ATP synthase complex"/>
    <property type="evidence" value="ECO:0007669"/>
    <property type="project" value="UniProtKB-KW"/>
</dbReference>
<evidence type="ECO:0000256" key="5">
    <source>
        <dbReference type="ARBA" id="ARBA00023136"/>
    </source>
</evidence>
<gene>
    <name evidence="8" type="primary">atpH</name>
    <name evidence="9" type="ORF">CLV54_2531</name>
</gene>
<dbReference type="NCBIfam" id="TIGR01145">
    <property type="entry name" value="ATP_synt_delta"/>
    <property type="match status" value="1"/>
</dbReference>
<comment type="similarity">
    <text evidence="8">Belongs to the ATPase delta chain family.</text>
</comment>
<dbReference type="NCBIfam" id="NF009967">
    <property type="entry name" value="PRK13430.1"/>
    <property type="match status" value="1"/>
</dbReference>
<protein>
    <recommendedName>
        <fullName evidence="8">ATP synthase subunit delta</fullName>
    </recommendedName>
    <alternativeName>
        <fullName evidence="8">ATP synthase F(1) sector subunit delta</fullName>
    </alternativeName>
    <alternativeName>
        <fullName evidence="8">F-type ATPase subunit delta</fullName>
        <shortName evidence="8">F-ATPase subunit delta</shortName>
    </alternativeName>
</protein>
<keyword evidence="7 8" id="KW-0066">ATP synthesis</keyword>
<proteinExistence type="inferred from homology"/>
<evidence type="ECO:0000256" key="2">
    <source>
        <dbReference type="ARBA" id="ARBA00022448"/>
    </source>
</evidence>
<evidence type="ECO:0000256" key="7">
    <source>
        <dbReference type="ARBA" id="ARBA00023310"/>
    </source>
</evidence>
<keyword evidence="6 8" id="KW-0139">CF(1)</keyword>
<comment type="function">
    <text evidence="8">F(1)F(0) ATP synthase produces ATP from ADP in the presence of a proton or sodium gradient. F-type ATPases consist of two structural domains, F(1) containing the extramembraneous catalytic core and F(0) containing the membrane proton channel, linked together by a central stalk and a peripheral stalk. During catalysis, ATP synthesis in the catalytic domain of F(1) is coupled via a rotary mechanism of the central stalk subunits to proton translocation.</text>
</comment>
<dbReference type="GO" id="GO:0046933">
    <property type="term" value="F:proton-transporting ATP synthase activity, rotational mechanism"/>
    <property type="evidence" value="ECO:0007669"/>
    <property type="project" value="UniProtKB-UniRule"/>
</dbReference>
<keyword evidence="10" id="KW-1185">Reference proteome</keyword>
<dbReference type="InterPro" id="IPR020781">
    <property type="entry name" value="ATPase_OSCP/d_CS"/>
</dbReference>
<dbReference type="PANTHER" id="PTHR11910">
    <property type="entry name" value="ATP SYNTHASE DELTA CHAIN"/>
    <property type="match status" value="1"/>
</dbReference>
<comment type="caution">
    <text evidence="9">The sequence shown here is derived from an EMBL/GenBank/DDBJ whole genome shotgun (WGS) entry which is preliminary data.</text>
</comment>
<keyword evidence="2 8" id="KW-0813">Transport</keyword>
<name>A0A2M9BUF6_9MICO</name>
<keyword evidence="4 8" id="KW-0406">Ion transport</keyword>
<dbReference type="AlphaFoldDB" id="A0A2M9BUF6"/>
<comment type="subcellular location">
    <subcellularLocation>
        <location evidence="8">Cell membrane</location>
        <topology evidence="8">Peripheral membrane protein</topology>
    </subcellularLocation>
    <subcellularLocation>
        <location evidence="1">Membrane</location>
    </subcellularLocation>
</comment>
<evidence type="ECO:0000256" key="1">
    <source>
        <dbReference type="ARBA" id="ARBA00004370"/>
    </source>
</evidence>
<sequence length="264" mass="27090">MGSATREALVESRAALAAADGVDLATAQDLLAAGRTLGRSTHLLALVADPSMEAGEKKSLVERVFGSLIGSTALSLLISIAESRWSSSEQLLAGIEELGLRAAAISAPADADIEGELFAFGTAVRSNAELELALSSKLGDDASKAALVEKLLGATASTQTIAIASQLVQQPRGRRIGELLASAAAIIADESGLAVATVTAATPLGEAQIKRLSDRLGEAYGRSVKVNEVIDPTLIGGLRVQIGDDVIDGSIATRLNELRLKLVG</sequence>
<dbReference type="OrthoDB" id="5242917at2"/>
<evidence type="ECO:0000256" key="4">
    <source>
        <dbReference type="ARBA" id="ARBA00023065"/>
    </source>
</evidence>
<comment type="function">
    <text evidence="8">This protein is part of the stalk that links CF(0) to CF(1). It either transmits conformational changes from CF(0) to CF(1) or is implicated in proton conduction.</text>
</comment>
<dbReference type="Proteomes" id="UP000230161">
    <property type="component" value="Unassembled WGS sequence"/>
</dbReference>
<evidence type="ECO:0000256" key="3">
    <source>
        <dbReference type="ARBA" id="ARBA00022781"/>
    </source>
</evidence>
<dbReference type="PRINTS" id="PR00125">
    <property type="entry name" value="ATPASEDELTA"/>
</dbReference>
<evidence type="ECO:0000313" key="10">
    <source>
        <dbReference type="Proteomes" id="UP000230161"/>
    </source>
</evidence>
<accession>A0A2M9BUF6</accession>
<evidence type="ECO:0000256" key="8">
    <source>
        <dbReference type="HAMAP-Rule" id="MF_01416"/>
    </source>
</evidence>
<dbReference type="EMBL" id="PGFB01000004">
    <property type="protein sequence ID" value="PJJ61585.1"/>
    <property type="molecule type" value="Genomic_DNA"/>
</dbReference>
<keyword evidence="3 8" id="KW-0375">Hydrogen ion transport</keyword>
<reference evidence="9 10" key="1">
    <citation type="submission" date="2017-11" db="EMBL/GenBank/DDBJ databases">
        <title>Genomic Encyclopedia of Archaeal and Bacterial Type Strains, Phase II (KMG-II): From Individual Species to Whole Genera.</title>
        <authorList>
            <person name="Goeker M."/>
        </authorList>
    </citation>
    <scope>NUCLEOTIDE SEQUENCE [LARGE SCALE GENOMIC DNA]</scope>
    <source>
        <strain evidence="9 10">DSM 25625</strain>
    </source>
</reference>
<dbReference type="Pfam" id="PF00213">
    <property type="entry name" value="OSCP"/>
    <property type="match status" value="1"/>
</dbReference>
<evidence type="ECO:0000256" key="6">
    <source>
        <dbReference type="ARBA" id="ARBA00023196"/>
    </source>
</evidence>
<organism evidence="9 10">
    <name type="scientific">Compostimonas suwonensis</name>
    <dbReference type="NCBI Taxonomy" id="1048394"/>
    <lineage>
        <taxon>Bacteria</taxon>
        <taxon>Bacillati</taxon>
        <taxon>Actinomycetota</taxon>
        <taxon>Actinomycetes</taxon>
        <taxon>Micrococcales</taxon>
        <taxon>Microbacteriaceae</taxon>
        <taxon>Compostimonas</taxon>
    </lineage>
</organism>
<dbReference type="RefSeq" id="WP_100345307.1">
    <property type="nucleotide sequence ID" value="NZ_PGFB01000004.1"/>
</dbReference>
<evidence type="ECO:0000313" key="9">
    <source>
        <dbReference type="EMBL" id="PJJ61585.1"/>
    </source>
</evidence>
<dbReference type="InterPro" id="IPR000711">
    <property type="entry name" value="ATPase_OSCP/dsu"/>
</dbReference>
<dbReference type="HAMAP" id="MF_01416">
    <property type="entry name" value="ATP_synth_delta_bact"/>
    <property type="match status" value="1"/>
</dbReference>
<keyword evidence="8" id="KW-1003">Cell membrane</keyword>
<dbReference type="GO" id="GO:0005886">
    <property type="term" value="C:plasma membrane"/>
    <property type="evidence" value="ECO:0007669"/>
    <property type="project" value="UniProtKB-SubCell"/>
</dbReference>
<dbReference type="PROSITE" id="PS00389">
    <property type="entry name" value="ATPASE_DELTA"/>
    <property type="match status" value="1"/>
</dbReference>
<keyword evidence="5 8" id="KW-0472">Membrane</keyword>